<feature type="compositionally biased region" description="Acidic residues" evidence="1">
    <location>
        <begin position="162"/>
        <end position="174"/>
    </location>
</feature>
<feature type="compositionally biased region" description="Low complexity" evidence="1">
    <location>
        <begin position="175"/>
        <end position="185"/>
    </location>
</feature>
<name>A0A6A4HGZ4_9AGAR</name>
<dbReference type="OrthoDB" id="19928at2759"/>
<dbReference type="Proteomes" id="UP000799118">
    <property type="component" value="Unassembled WGS sequence"/>
</dbReference>
<evidence type="ECO:0000313" key="4">
    <source>
        <dbReference type="Proteomes" id="UP000799118"/>
    </source>
</evidence>
<reference evidence="3" key="1">
    <citation type="journal article" date="2019" name="Environ. Microbiol.">
        <title>Fungal ecological strategies reflected in gene transcription - a case study of two litter decomposers.</title>
        <authorList>
            <person name="Barbi F."/>
            <person name="Kohler A."/>
            <person name="Barry K."/>
            <person name="Baskaran P."/>
            <person name="Daum C."/>
            <person name="Fauchery L."/>
            <person name="Ihrmark K."/>
            <person name="Kuo A."/>
            <person name="LaButti K."/>
            <person name="Lipzen A."/>
            <person name="Morin E."/>
            <person name="Grigoriev I.V."/>
            <person name="Henrissat B."/>
            <person name="Lindahl B."/>
            <person name="Martin F."/>
        </authorList>
    </citation>
    <scope>NUCLEOTIDE SEQUENCE</scope>
    <source>
        <strain evidence="3">JB14</strain>
    </source>
</reference>
<feature type="compositionally biased region" description="Low complexity" evidence="1">
    <location>
        <begin position="280"/>
        <end position="295"/>
    </location>
</feature>
<keyword evidence="2" id="KW-0732">Signal</keyword>
<evidence type="ECO:0000256" key="1">
    <source>
        <dbReference type="SAM" id="MobiDB-lite"/>
    </source>
</evidence>
<protein>
    <recommendedName>
        <fullName evidence="5">Anti-proliferative protein domain-containing protein</fullName>
    </recommendedName>
</protein>
<organism evidence="3 4">
    <name type="scientific">Gymnopus androsaceus JB14</name>
    <dbReference type="NCBI Taxonomy" id="1447944"/>
    <lineage>
        <taxon>Eukaryota</taxon>
        <taxon>Fungi</taxon>
        <taxon>Dikarya</taxon>
        <taxon>Basidiomycota</taxon>
        <taxon>Agaricomycotina</taxon>
        <taxon>Agaricomycetes</taxon>
        <taxon>Agaricomycetidae</taxon>
        <taxon>Agaricales</taxon>
        <taxon>Marasmiineae</taxon>
        <taxon>Omphalotaceae</taxon>
        <taxon>Gymnopus</taxon>
    </lineage>
</organism>
<gene>
    <name evidence="3" type="ORF">BT96DRAFT_922341</name>
</gene>
<accession>A0A6A4HGZ4</accession>
<feature type="region of interest" description="Disordered" evidence="1">
    <location>
        <begin position="280"/>
        <end position="324"/>
    </location>
</feature>
<proteinExistence type="predicted"/>
<evidence type="ECO:0000313" key="3">
    <source>
        <dbReference type="EMBL" id="KAE9396185.1"/>
    </source>
</evidence>
<dbReference type="EMBL" id="ML769518">
    <property type="protein sequence ID" value="KAE9396185.1"/>
    <property type="molecule type" value="Genomic_DNA"/>
</dbReference>
<dbReference type="InterPro" id="IPR036054">
    <property type="entry name" value="BTG-like_sf"/>
</dbReference>
<evidence type="ECO:0008006" key="5">
    <source>
        <dbReference type="Google" id="ProtNLM"/>
    </source>
</evidence>
<sequence length="324" mass="34827">MISTSNVTLFQLMTLLTRTLALAYPVQTVAQLELFLHANFASIIPTQQPISPFTLLLSPTHLPPTPIYAACLQAGIEWAEWIRALGGKVMYVFVREGCLKLRIGETGDVVTLWEEDPTDNDIPMISKLRNKDTPMIEKLKGMLDSVRQQPISLPTLFSLPASEDDDECMSDSDSESTASSSSSSCFSDASAESMTSVSSSGSASSPKKTSVYVPPAKARLAAAALDSDSIPSHRLSSFSLSHSQRRSSPVVIAPSKPRARYTYQGGETGVVTGGVMLGKAAPAAAPVRATTTATREPLRRSPRKHSGTVMLGPDSVSNWRRVRA</sequence>
<feature type="signal peptide" evidence="2">
    <location>
        <begin position="1"/>
        <end position="23"/>
    </location>
</feature>
<dbReference type="Gene3D" id="3.90.640.90">
    <property type="entry name" value="Anti-proliferative protein, N-terminal domain"/>
    <property type="match status" value="1"/>
</dbReference>
<keyword evidence="4" id="KW-1185">Reference proteome</keyword>
<feature type="region of interest" description="Disordered" evidence="1">
    <location>
        <begin position="157"/>
        <end position="185"/>
    </location>
</feature>
<feature type="chain" id="PRO_5025378649" description="Anti-proliferative protein domain-containing protein" evidence="2">
    <location>
        <begin position="24"/>
        <end position="324"/>
    </location>
</feature>
<dbReference type="AlphaFoldDB" id="A0A6A4HGZ4"/>
<evidence type="ECO:0000256" key="2">
    <source>
        <dbReference type="SAM" id="SignalP"/>
    </source>
</evidence>